<keyword evidence="3" id="KW-1185">Reference proteome</keyword>
<dbReference type="PANTHER" id="PTHR30217:SF10">
    <property type="entry name" value="23S RRNA 5-HYDROXYCYTIDINE C2501 SYNTHASE"/>
    <property type="match status" value="1"/>
</dbReference>
<dbReference type="RefSeq" id="WP_308459109.1">
    <property type="nucleotide sequence ID" value="NZ_JAJEPS010000004.1"/>
</dbReference>
<dbReference type="InterPro" id="IPR020988">
    <property type="entry name" value="Pept_U32_collagenase"/>
</dbReference>
<gene>
    <name evidence="2" type="ORF">LKD36_06325</name>
</gene>
<dbReference type="PANTHER" id="PTHR30217">
    <property type="entry name" value="PEPTIDASE U32 FAMILY"/>
    <property type="match status" value="1"/>
</dbReference>
<dbReference type="Proteomes" id="UP001198220">
    <property type="component" value="Unassembled WGS sequence"/>
</dbReference>
<evidence type="ECO:0000313" key="3">
    <source>
        <dbReference type="Proteomes" id="UP001198220"/>
    </source>
</evidence>
<dbReference type="Pfam" id="PF12392">
    <property type="entry name" value="DUF3656"/>
    <property type="match status" value="1"/>
</dbReference>
<accession>A0AAE3DBN9</accession>
<sequence>MREKKLEVLAPAGSFESLRAAVNAGADAVYMGGSRFGARAYAQNPEGENLLAAIDYAHLHGVRLYLTVNTLLKTRELEQELYDYLLPCYEHGLDAVLVQDMGVLKAVREWFPDLPVHASTQMTLNGVGGVKVLKELGAERAVLSRELSLNEIAVISRETGMELETFVHGALCYCYSGQCLFSSILGGRSGNRGRCAQPCRLAYSAVDEKGKNLTGEQTLLSPKDICALDLIPEIAKAGVYSLKIEGRMKRPEYTAGVVRIYRKYVDQYLQYGEENYKVAEADRRELLLLFNRDGFSEGYYRQHNGKNMMALKNAEASEQEKRAYEELIVRIHKEYVETEQKVRINGCLSACEGKPMSLVLTAEKHPEISVRVEGEVPQKAQNRPMEEAQFAKQLRKTGNTSFEWEHLEIHLEGNLFVPVGALNNLRREALEAIRKALLESFFRPIPVELPEEGNTTIKEKAWKKTVLHVSVETEEQLESVLSYVQEDGKESGMEAVYLEAETLEDHLEQDIRQIHAEGMKAYVMLPVVFREKTRERYEKRLNFWKELDTDGYVIRNLEEYTFLKENDLLKGMITDHNVYTFNKRSREYWRDAGTVWQTNPLELNARELKEISAADSIQLIYGRYPMMVTAGCIHKTLNRCKGVPEQWSLKDRYRKVFPVKNYCRDCYNVIYNSQPLYLLDRKEELEALHAGAYRLMFTTENGRETSRILCSCLNGQPEKGEFTRGHFKRGVE</sequence>
<protein>
    <submittedName>
        <fullName evidence="2">U32 family peptidase</fullName>
    </submittedName>
</protein>
<comment type="caution">
    <text evidence="2">The sequence shown here is derived from an EMBL/GenBank/DDBJ whole genome shotgun (WGS) entry which is preliminary data.</text>
</comment>
<evidence type="ECO:0000259" key="1">
    <source>
        <dbReference type="Pfam" id="PF12392"/>
    </source>
</evidence>
<evidence type="ECO:0000313" key="2">
    <source>
        <dbReference type="EMBL" id="MCC2125796.1"/>
    </source>
</evidence>
<reference evidence="2 3" key="1">
    <citation type="submission" date="2021-10" db="EMBL/GenBank/DDBJ databases">
        <title>Anaerobic single-cell dispensing facilitates the cultivation of human gut bacteria.</title>
        <authorList>
            <person name="Afrizal A."/>
        </authorList>
    </citation>
    <scope>NUCLEOTIDE SEQUENCE [LARGE SCALE GENOMIC DNA]</scope>
    <source>
        <strain evidence="2 3">CLA-AA-H276</strain>
    </source>
</reference>
<proteinExistence type="predicted"/>
<dbReference type="AlphaFoldDB" id="A0AAE3DBN9"/>
<name>A0AAE3DBN9_9FIRM</name>
<dbReference type="InterPro" id="IPR051454">
    <property type="entry name" value="RNA/ubiquinone_mod_enzymes"/>
</dbReference>
<organism evidence="2 3">
    <name type="scientific">Hominiventricola filiformis</name>
    <dbReference type="NCBI Taxonomy" id="2885352"/>
    <lineage>
        <taxon>Bacteria</taxon>
        <taxon>Bacillati</taxon>
        <taxon>Bacillota</taxon>
        <taxon>Clostridia</taxon>
        <taxon>Lachnospirales</taxon>
        <taxon>Lachnospiraceae</taxon>
        <taxon>Hominiventricola</taxon>
    </lineage>
</organism>
<dbReference type="InterPro" id="IPR001539">
    <property type="entry name" value="Peptidase_U32"/>
</dbReference>
<feature type="domain" description="Peptidase U32 collagenase" evidence="1">
    <location>
        <begin position="330"/>
        <end position="437"/>
    </location>
</feature>
<dbReference type="Pfam" id="PF01136">
    <property type="entry name" value="Peptidase_U32"/>
    <property type="match status" value="1"/>
</dbReference>
<dbReference type="EMBL" id="JAJEPS010000004">
    <property type="protein sequence ID" value="MCC2125796.1"/>
    <property type="molecule type" value="Genomic_DNA"/>
</dbReference>